<evidence type="ECO:0000256" key="1">
    <source>
        <dbReference type="ARBA" id="ARBA00004245"/>
    </source>
</evidence>
<dbReference type="PROSITE" id="PS50067">
    <property type="entry name" value="KINESIN_MOTOR_2"/>
    <property type="match status" value="1"/>
</dbReference>
<name>A0A0V0H6Y5_SOLCH</name>
<dbReference type="GO" id="GO:0072686">
    <property type="term" value="C:mitotic spindle"/>
    <property type="evidence" value="ECO:0007669"/>
    <property type="project" value="TreeGrafter"/>
</dbReference>
<sequence length="134" mass="14889">MTVGDEELIKCGKLNLVDLAGSENISRSGAREGRAREAGEINKSLLTLGRVITALVEHSIHVPYRDSKLTRLLRDSLGGKTKTCIIATISPSAHCLEETLSTLDYAHRAKNIKNKPRLTRECPRQCCSKIYIWN</sequence>
<dbReference type="InterPro" id="IPR036961">
    <property type="entry name" value="Kinesin_motor_dom_sf"/>
</dbReference>
<comment type="similarity">
    <text evidence="8">Belongs to the TRAFAC class myosin-kinesin ATPase superfamily. Kinesin family.</text>
</comment>
<evidence type="ECO:0000256" key="2">
    <source>
        <dbReference type="ARBA" id="ARBA00022490"/>
    </source>
</evidence>
<dbReference type="PANTHER" id="PTHR47970:SF32">
    <property type="entry name" value="KINESIN-LIKE PROTEIN KIN-5B"/>
    <property type="match status" value="1"/>
</dbReference>
<dbReference type="Gene3D" id="3.40.850.10">
    <property type="entry name" value="Kinesin motor domain"/>
    <property type="match status" value="1"/>
</dbReference>
<keyword evidence="7" id="KW-0206">Cytoskeleton</keyword>
<dbReference type="GO" id="GO:0051231">
    <property type="term" value="P:spindle elongation"/>
    <property type="evidence" value="ECO:0007669"/>
    <property type="project" value="TreeGrafter"/>
</dbReference>
<evidence type="ECO:0000256" key="3">
    <source>
        <dbReference type="ARBA" id="ARBA00022701"/>
    </source>
</evidence>
<dbReference type="PRINTS" id="PR00380">
    <property type="entry name" value="KINESINHEAVY"/>
</dbReference>
<dbReference type="GO" id="GO:0005876">
    <property type="term" value="C:spindle microtubule"/>
    <property type="evidence" value="ECO:0007669"/>
    <property type="project" value="TreeGrafter"/>
</dbReference>
<proteinExistence type="inferred from homology"/>
<accession>A0A0V0H6Y5</accession>
<dbReference type="InterPro" id="IPR027417">
    <property type="entry name" value="P-loop_NTPase"/>
</dbReference>
<evidence type="ECO:0000256" key="6">
    <source>
        <dbReference type="ARBA" id="ARBA00023175"/>
    </source>
</evidence>
<dbReference type="InterPro" id="IPR019821">
    <property type="entry name" value="Kinesin_motor_CS"/>
</dbReference>
<dbReference type="GO" id="GO:0008017">
    <property type="term" value="F:microtubule binding"/>
    <property type="evidence" value="ECO:0007669"/>
    <property type="project" value="InterPro"/>
</dbReference>
<reference evidence="10" key="1">
    <citation type="submission" date="2015-12" db="EMBL/GenBank/DDBJ databases">
        <title>Gene expression during late stages of embryo sac development: a critical building block for successful pollen-pistil interactions.</title>
        <authorList>
            <person name="Liu Y."/>
            <person name="Joly V."/>
            <person name="Sabar M."/>
            <person name="Matton D.P."/>
        </authorList>
    </citation>
    <scope>NUCLEOTIDE SEQUENCE</scope>
</reference>
<dbReference type="GO" id="GO:0008574">
    <property type="term" value="F:plus-end-directed microtubule motor activity"/>
    <property type="evidence" value="ECO:0007669"/>
    <property type="project" value="TreeGrafter"/>
</dbReference>
<dbReference type="InterPro" id="IPR001752">
    <property type="entry name" value="Kinesin_motor_dom"/>
</dbReference>
<dbReference type="GO" id="GO:0007018">
    <property type="term" value="P:microtubule-based movement"/>
    <property type="evidence" value="ECO:0007669"/>
    <property type="project" value="InterPro"/>
</dbReference>
<dbReference type="SUPFAM" id="SSF52540">
    <property type="entry name" value="P-loop containing nucleoside triphosphate hydrolases"/>
    <property type="match status" value="1"/>
</dbReference>
<dbReference type="EMBL" id="GEDG01024263">
    <property type="protein sequence ID" value="JAP16108.1"/>
    <property type="molecule type" value="Transcribed_RNA"/>
</dbReference>
<feature type="domain" description="Kinesin motor" evidence="9">
    <location>
        <begin position="1"/>
        <end position="112"/>
    </location>
</feature>
<dbReference type="InterPro" id="IPR047149">
    <property type="entry name" value="KIF11-like"/>
</dbReference>
<keyword evidence="5" id="KW-0067">ATP-binding</keyword>
<comment type="caution">
    <text evidence="8">Lacks conserved residue(s) required for the propagation of feature annotation.</text>
</comment>
<evidence type="ECO:0000256" key="8">
    <source>
        <dbReference type="PROSITE-ProRule" id="PRU00283"/>
    </source>
</evidence>
<dbReference type="SMART" id="SM00129">
    <property type="entry name" value="KISc"/>
    <property type="match status" value="1"/>
</dbReference>
<keyword evidence="4" id="KW-0547">Nucleotide-binding</keyword>
<protein>
    <submittedName>
        <fullName evidence="10">Putative ovule protein</fullName>
    </submittedName>
</protein>
<evidence type="ECO:0000256" key="5">
    <source>
        <dbReference type="ARBA" id="ARBA00022840"/>
    </source>
</evidence>
<dbReference type="GO" id="GO:0090307">
    <property type="term" value="P:mitotic spindle assembly"/>
    <property type="evidence" value="ECO:0007669"/>
    <property type="project" value="TreeGrafter"/>
</dbReference>
<dbReference type="PROSITE" id="PS00411">
    <property type="entry name" value="KINESIN_MOTOR_1"/>
    <property type="match status" value="1"/>
</dbReference>
<dbReference type="Pfam" id="PF00225">
    <property type="entry name" value="Kinesin"/>
    <property type="match status" value="1"/>
</dbReference>
<dbReference type="PANTHER" id="PTHR47970">
    <property type="entry name" value="KINESIN-LIKE PROTEIN KIF11"/>
    <property type="match status" value="1"/>
</dbReference>
<evidence type="ECO:0000259" key="9">
    <source>
        <dbReference type="PROSITE" id="PS50067"/>
    </source>
</evidence>
<keyword evidence="3" id="KW-0493">Microtubule</keyword>
<keyword evidence="2" id="KW-0963">Cytoplasm</keyword>
<keyword evidence="6" id="KW-0505">Motor protein</keyword>
<comment type="subcellular location">
    <subcellularLocation>
        <location evidence="1">Cytoplasm</location>
        <location evidence="1">Cytoskeleton</location>
    </subcellularLocation>
</comment>
<dbReference type="AlphaFoldDB" id="A0A0V0H6Y5"/>
<evidence type="ECO:0000313" key="10">
    <source>
        <dbReference type="EMBL" id="JAP16108.1"/>
    </source>
</evidence>
<dbReference type="GO" id="GO:0005524">
    <property type="term" value="F:ATP binding"/>
    <property type="evidence" value="ECO:0007669"/>
    <property type="project" value="UniProtKB-KW"/>
</dbReference>
<evidence type="ECO:0000256" key="4">
    <source>
        <dbReference type="ARBA" id="ARBA00022741"/>
    </source>
</evidence>
<evidence type="ECO:0000256" key="7">
    <source>
        <dbReference type="ARBA" id="ARBA00023212"/>
    </source>
</evidence>
<organism evidence="10">
    <name type="scientific">Solanum chacoense</name>
    <name type="common">Chaco potato</name>
    <dbReference type="NCBI Taxonomy" id="4108"/>
    <lineage>
        <taxon>Eukaryota</taxon>
        <taxon>Viridiplantae</taxon>
        <taxon>Streptophyta</taxon>
        <taxon>Embryophyta</taxon>
        <taxon>Tracheophyta</taxon>
        <taxon>Spermatophyta</taxon>
        <taxon>Magnoliopsida</taxon>
        <taxon>eudicotyledons</taxon>
        <taxon>Gunneridae</taxon>
        <taxon>Pentapetalae</taxon>
        <taxon>asterids</taxon>
        <taxon>lamiids</taxon>
        <taxon>Solanales</taxon>
        <taxon>Solanaceae</taxon>
        <taxon>Solanoideae</taxon>
        <taxon>Solaneae</taxon>
        <taxon>Solanum</taxon>
    </lineage>
</organism>